<sequence>MGIWQAGLLMKGLNNFGMWRQIGASNSQIDHAGSAFVELVNLSQFFREVVLFGLLQPFGNVNLHFNLCFENSKVKIMNLFTLKYNKKAKGKCRIKLFPFWSTFPFLYIYHSFNINQLHEYIGQKRVYPHR</sequence>
<dbReference type="EMBL" id="ACHB01000100">
    <property type="protein sequence ID" value="EEI89771.1"/>
    <property type="molecule type" value="Genomic_DNA"/>
</dbReference>
<comment type="caution">
    <text evidence="1">The sequence shown here is derived from an EMBL/GenBank/DDBJ whole genome shotgun (WGS) entry which is preliminary data.</text>
</comment>
<proteinExistence type="predicted"/>
<evidence type="ECO:0000313" key="1">
    <source>
        <dbReference type="EMBL" id="EEI89771.1"/>
    </source>
</evidence>
<dbReference type="Proteomes" id="UP000006241">
    <property type="component" value="Unassembled WGS sequence"/>
</dbReference>
<accession>C2G520</accession>
<dbReference type="AlphaFoldDB" id="C2G520"/>
<dbReference type="HOGENOM" id="CLU_1936775_0_0_10"/>
<gene>
    <name evidence="1" type="ORF">HMPREF0765_4676</name>
</gene>
<evidence type="ECO:0000313" key="2">
    <source>
        <dbReference type="Proteomes" id="UP000006241"/>
    </source>
</evidence>
<reference evidence="1 2" key="1">
    <citation type="submission" date="2009-01" db="EMBL/GenBank/DDBJ databases">
        <authorList>
            <person name="Qin X."/>
            <person name="Bachman B."/>
            <person name="Battles P."/>
            <person name="Bell A."/>
            <person name="Bess C."/>
            <person name="Bickham C."/>
            <person name="Chaboub L."/>
            <person name="Chen D."/>
            <person name="Coyle M."/>
            <person name="Deiros D.R."/>
            <person name="Dinh H."/>
            <person name="Forbes L."/>
            <person name="Fowler G."/>
            <person name="Francisco L."/>
            <person name="Fu Q."/>
            <person name="Gubbala S."/>
            <person name="Hale W."/>
            <person name="Han Y."/>
            <person name="Hemphill L."/>
            <person name="Highlander S.K."/>
            <person name="Hirani K."/>
            <person name="Hogues M."/>
            <person name="Jackson L."/>
            <person name="Jakkamsetti A."/>
            <person name="Javaid M."/>
            <person name="Jiang H."/>
            <person name="Korchina V."/>
            <person name="Kovar C."/>
            <person name="Lara F."/>
            <person name="Lee S."/>
            <person name="Mata R."/>
            <person name="Mathew T."/>
            <person name="Moen C."/>
            <person name="Morales K."/>
            <person name="Munidasa M."/>
            <person name="Nazareth L."/>
            <person name="Ngo R."/>
            <person name="Nguyen L."/>
            <person name="Okwuonu G."/>
            <person name="Ongeri F."/>
            <person name="Patil S."/>
            <person name="Petrosino J."/>
            <person name="Pham C."/>
            <person name="Pham P."/>
            <person name="Pu L.-L."/>
            <person name="Puazo M."/>
            <person name="Raj R."/>
            <person name="Reid J."/>
            <person name="Rouhana J."/>
            <person name="Saada N."/>
            <person name="Shang Y."/>
            <person name="Simmons D."/>
            <person name="Thornton R."/>
            <person name="Warren J."/>
            <person name="Weissenberger G."/>
            <person name="Zhang J."/>
            <person name="Zhang L."/>
            <person name="Zhou C."/>
            <person name="Zhu D."/>
            <person name="Muzny D."/>
            <person name="Worley K."/>
            <person name="Gibbs R."/>
        </authorList>
    </citation>
    <scope>NUCLEOTIDE SEQUENCE [LARGE SCALE GENOMIC DNA]</scope>
    <source>
        <strain evidence="1 2">ATCC 33300</strain>
    </source>
</reference>
<organism evidence="1 2">
    <name type="scientific">Sphingobacterium spiritivorum ATCC 33300</name>
    <dbReference type="NCBI Taxonomy" id="525372"/>
    <lineage>
        <taxon>Bacteria</taxon>
        <taxon>Pseudomonadati</taxon>
        <taxon>Bacteroidota</taxon>
        <taxon>Sphingobacteriia</taxon>
        <taxon>Sphingobacteriales</taxon>
        <taxon>Sphingobacteriaceae</taxon>
        <taxon>Sphingobacterium</taxon>
    </lineage>
</organism>
<name>C2G520_SPHSI</name>
<protein>
    <submittedName>
        <fullName evidence="1">Uncharacterized protein</fullName>
    </submittedName>
</protein>